<keyword evidence="4 6" id="KW-1133">Transmembrane helix</keyword>
<protein>
    <submittedName>
        <fullName evidence="7">Phosphate-starvation-inducible PsiE family protein</fullName>
    </submittedName>
</protein>
<keyword evidence="2" id="KW-1003">Cell membrane</keyword>
<gene>
    <name evidence="7" type="ORF">H6G03_08640</name>
</gene>
<evidence type="ECO:0000256" key="4">
    <source>
        <dbReference type="ARBA" id="ARBA00022989"/>
    </source>
</evidence>
<reference evidence="7" key="1">
    <citation type="journal article" date="2015" name="ISME J.">
        <title>Draft Genome Sequence of Streptomyces incarnatus NRRL8089, which Produces the Nucleoside Antibiotic Sinefungin.</title>
        <authorList>
            <person name="Oshima K."/>
            <person name="Hattori M."/>
            <person name="Shimizu H."/>
            <person name="Fukuda K."/>
            <person name="Nemoto M."/>
            <person name="Inagaki K."/>
            <person name="Tamura T."/>
        </authorList>
    </citation>
    <scope>NUCLEOTIDE SEQUENCE</scope>
    <source>
        <strain evidence="7">FACHB-1375</strain>
    </source>
</reference>
<evidence type="ECO:0000256" key="2">
    <source>
        <dbReference type="ARBA" id="ARBA00022475"/>
    </source>
</evidence>
<evidence type="ECO:0000256" key="3">
    <source>
        <dbReference type="ARBA" id="ARBA00022692"/>
    </source>
</evidence>
<comment type="caution">
    <text evidence="7">The sequence shown here is derived from an EMBL/GenBank/DDBJ whole genome shotgun (WGS) entry which is preliminary data.</text>
</comment>
<organism evidence="7 8">
    <name type="scientific">Aerosakkonema funiforme FACHB-1375</name>
    <dbReference type="NCBI Taxonomy" id="2949571"/>
    <lineage>
        <taxon>Bacteria</taxon>
        <taxon>Bacillati</taxon>
        <taxon>Cyanobacteriota</taxon>
        <taxon>Cyanophyceae</taxon>
        <taxon>Oscillatoriophycideae</taxon>
        <taxon>Aerosakkonematales</taxon>
        <taxon>Aerosakkonemataceae</taxon>
        <taxon>Aerosakkonema</taxon>
    </lineage>
</organism>
<dbReference type="InterPro" id="IPR020948">
    <property type="entry name" value="P_starv_induced_PsiE-like"/>
</dbReference>
<name>A0A926VDX9_9CYAN</name>
<evidence type="ECO:0000256" key="5">
    <source>
        <dbReference type="ARBA" id="ARBA00023136"/>
    </source>
</evidence>
<dbReference type="RefSeq" id="WP_190463932.1">
    <property type="nucleotide sequence ID" value="NZ_JACJPW010000017.1"/>
</dbReference>
<dbReference type="EMBL" id="JACJPW010000017">
    <property type="protein sequence ID" value="MBD2181167.1"/>
    <property type="molecule type" value="Genomic_DNA"/>
</dbReference>
<keyword evidence="3 6" id="KW-0812">Transmembrane</keyword>
<dbReference type="AlphaFoldDB" id="A0A926VDX9"/>
<keyword evidence="5 6" id="KW-0472">Membrane</keyword>
<dbReference type="GO" id="GO:0005886">
    <property type="term" value="C:plasma membrane"/>
    <property type="evidence" value="ECO:0007669"/>
    <property type="project" value="UniProtKB-SubCell"/>
</dbReference>
<accession>A0A926VDX9</accession>
<proteinExistence type="predicted"/>
<evidence type="ECO:0000256" key="1">
    <source>
        <dbReference type="ARBA" id="ARBA00004651"/>
    </source>
</evidence>
<feature type="transmembrane region" description="Helical" evidence="6">
    <location>
        <begin position="127"/>
        <end position="144"/>
    </location>
</feature>
<dbReference type="Pfam" id="PF06146">
    <property type="entry name" value="PsiE"/>
    <property type="match status" value="1"/>
</dbReference>
<feature type="transmembrane region" description="Helical" evidence="6">
    <location>
        <begin position="67"/>
        <end position="85"/>
    </location>
</feature>
<evidence type="ECO:0000313" key="7">
    <source>
        <dbReference type="EMBL" id="MBD2181167.1"/>
    </source>
</evidence>
<keyword evidence="8" id="KW-1185">Reference proteome</keyword>
<feature type="transmembrane region" description="Helical" evidence="6">
    <location>
        <begin position="31"/>
        <end position="52"/>
    </location>
</feature>
<dbReference type="Proteomes" id="UP000641646">
    <property type="component" value="Unassembled WGS sequence"/>
</dbReference>
<sequence length="168" mass="18925">MRNVSKRISGHGKDEEFLGFIEHIETLVSKILSLAMVVVILIAVFDLMVILGKELFFDHSVGRFNEFLVNIFGVFLSILIALEILENITAYLRKHVVQAELVVVTSLIAVARKIIILDFKKTDGVELIGLGISILALSMSYWIIRTVNNRVPNDRKAKHSDKKIGHDE</sequence>
<evidence type="ECO:0000313" key="8">
    <source>
        <dbReference type="Proteomes" id="UP000641646"/>
    </source>
</evidence>
<evidence type="ECO:0000256" key="6">
    <source>
        <dbReference type="SAM" id="Phobius"/>
    </source>
</evidence>
<feature type="transmembrane region" description="Helical" evidence="6">
    <location>
        <begin position="97"/>
        <end position="115"/>
    </location>
</feature>
<reference evidence="7" key="2">
    <citation type="submission" date="2020-08" db="EMBL/GenBank/DDBJ databases">
        <authorList>
            <person name="Chen M."/>
            <person name="Teng W."/>
            <person name="Zhao L."/>
            <person name="Hu C."/>
            <person name="Zhou Y."/>
            <person name="Han B."/>
            <person name="Song L."/>
            <person name="Shu W."/>
        </authorList>
    </citation>
    <scope>NUCLEOTIDE SEQUENCE</scope>
    <source>
        <strain evidence="7">FACHB-1375</strain>
    </source>
</reference>
<comment type="subcellular location">
    <subcellularLocation>
        <location evidence="1">Cell membrane</location>
        <topology evidence="1">Multi-pass membrane protein</topology>
    </subcellularLocation>
</comment>